<name>A0A6A5UYW6_9PLEO</name>
<dbReference type="AlphaFoldDB" id="A0A6A5UYW6"/>
<organism evidence="1 2">
    <name type="scientific">Bimuria novae-zelandiae CBS 107.79</name>
    <dbReference type="NCBI Taxonomy" id="1447943"/>
    <lineage>
        <taxon>Eukaryota</taxon>
        <taxon>Fungi</taxon>
        <taxon>Dikarya</taxon>
        <taxon>Ascomycota</taxon>
        <taxon>Pezizomycotina</taxon>
        <taxon>Dothideomycetes</taxon>
        <taxon>Pleosporomycetidae</taxon>
        <taxon>Pleosporales</taxon>
        <taxon>Massarineae</taxon>
        <taxon>Didymosphaeriaceae</taxon>
        <taxon>Bimuria</taxon>
    </lineage>
</organism>
<gene>
    <name evidence="1" type="ORF">BU23DRAFT_475571</name>
</gene>
<proteinExistence type="predicted"/>
<dbReference type="OrthoDB" id="437457at2759"/>
<evidence type="ECO:0000313" key="1">
    <source>
        <dbReference type="EMBL" id="KAF1969934.1"/>
    </source>
</evidence>
<reference evidence="1" key="1">
    <citation type="journal article" date="2020" name="Stud. Mycol.">
        <title>101 Dothideomycetes genomes: a test case for predicting lifestyles and emergence of pathogens.</title>
        <authorList>
            <person name="Haridas S."/>
            <person name="Albert R."/>
            <person name="Binder M."/>
            <person name="Bloem J."/>
            <person name="Labutti K."/>
            <person name="Salamov A."/>
            <person name="Andreopoulos B."/>
            <person name="Baker S."/>
            <person name="Barry K."/>
            <person name="Bills G."/>
            <person name="Bluhm B."/>
            <person name="Cannon C."/>
            <person name="Castanera R."/>
            <person name="Culley D."/>
            <person name="Daum C."/>
            <person name="Ezra D."/>
            <person name="Gonzalez J."/>
            <person name="Henrissat B."/>
            <person name="Kuo A."/>
            <person name="Liang C."/>
            <person name="Lipzen A."/>
            <person name="Lutzoni F."/>
            <person name="Magnuson J."/>
            <person name="Mondo S."/>
            <person name="Nolan M."/>
            <person name="Ohm R."/>
            <person name="Pangilinan J."/>
            <person name="Park H.-J."/>
            <person name="Ramirez L."/>
            <person name="Alfaro M."/>
            <person name="Sun H."/>
            <person name="Tritt A."/>
            <person name="Yoshinaga Y."/>
            <person name="Zwiers L.-H."/>
            <person name="Turgeon B."/>
            <person name="Goodwin S."/>
            <person name="Spatafora J."/>
            <person name="Crous P."/>
            <person name="Grigoriev I."/>
        </authorList>
    </citation>
    <scope>NUCLEOTIDE SEQUENCE</scope>
    <source>
        <strain evidence="1">CBS 107.79</strain>
    </source>
</reference>
<feature type="non-terminal residue" evidence="1">
    <location>
        <position position="1"/>
    </location>
</feature>
<sequence>GQTIWKGPVVAFFKAGNDLDAPKMKDMNLTTYRDAIGYVGYFRQNIGSMIDGPGSLNGLSRRVMEERTGKAKGVRINCIRDQAGIGSRQFVQVQVPKTHPVFSSED</sequence>
<protein>
    <submittedName>
        <fullName evidence="1">Uncharacterized protein</fullName>
    </submittedName>
</protein>
<dbReference type="Proteomes" id="UP000800036">
    <property type="component" value="Unassembled WGS sequence"/>
</dbReference>
<accession>A0A6A5UYW6</accession>
<dbReference type="EMBL" id="ML976705">
    <property type="protein sequence ID" value="KAF1969934.1"/>
    <property type="molecule type" value="Genomic_DNA"/>
</dbReference>
<keyword evidence="2" id="KW-1185">Reference proteome</keyword>
<evidence type="ECO:0000313" key="2">
    <source>
        <dbReference type="Proteomes" id="UP000800036"/>
    </source>
</evidence>